<organism evidence="2 3">
    <name type="scientific">Micromonospora qiuiae</name>
    <dbReference type="NCBI Taxonomy" id="502268"/>
    <lineage>
        <taxon>Bacteria</taxon>
        <taxon>Bacillati</taxon>
        <taxon>Actinomycetota</taxon>
        <taxon>Actinomycetes</taxon>
        <taxon>Micromonosporales</taxon>
        <taxon>Micromonosporaceae</taxon>
        <taxon>Micromonospora</taxon>
    </lineage>
</organism>
<evidence type="ECO:0000313" key="3">
    <source>
        <dbReference type="Proteomes" id="UP000653076"/>
    </source>
</evidence>
<evidence type="ECO:0000256" key="1">
    <source>
        <dbReference type="SAM" id="MobiDB-lite"/>
    </source>
</evidence>
<comment type="caution">
    <text evidence="2">The sequence shown here is derived from an EMBL/GenBank/DDBJ whole genome shotgun (WGS) entry which is preliminary data.</text>
</comment>
<feature type="region of interest" description="Disordered" evidence="1">
    <location>
        <begin position="65"/>
        <end position="101"/>
    </location>
</feature>
<name>A0ABQ4JG33_9ACTN</name>
<dbReference type="EMBL" id="BOPC01000068">
    <property type="protein sequence ID" value="GIJ29408.1"/>
    <property type="molecule type" value="Genomic_DNA"/>
</dbReference>
<gene>
    <name evidence="2" type="ORF">Vqi01_45700</name>
</gene>
<sequence>MSSLAFARPMWPATLRAFRELTRLALATLVLAVALGATAATEAIPGIDLPAGPAAATVALRPAVEPAQSADARATRQERITAQERVTGPARPDVADARTAPVSAVPADLAIPRVAAGAGEPTRRGPPAA</sequence>
<evidence type="ECO:0000313" key="2">
    <source>
        <dbReference type="EMBL" id="GIJ29408.1"/>
    </source>
</evidence>
<feature type="compositionally biased region" description="Basic and acidic residues" evidence="1">
    <location>
        <begin position="73"/>
        <end position="82"/>
    </location>
</feature>
<reference evidence="2 3" key="1">
    <citation type="submission" date="2021-01" db="EMBL/GenBank/DDBJ databases">
        <title>Whole genome shotgun sequence of Verrucosispora qiuiae NBRC 106684.</title>
        <authorList>
            <person name="Komaki H."/>
            <person name="Tamura T."/>
        </authorList>
    </citation>
    <scope>NUCLEOTIDE SEQUENCE [LARGE SCALE GENOMIC DNA]</scope>
    <source>
        <strain evidence="2 3">NBRC 106684</strain>
    </source>
</reference>
<dbReference type="Proteomes" id="UP000653076">
    <property type="component" value="Unassembled WGS sequence"/>
</dbReference>
<dbReference type="RefSeq" id="WP_204036877.1">
    <property type="nucleotide sequence ID" value="NZ_BOPC01000068.1"/>
</dbReference>
<protein>
    <submittedName>
        <fullName evidence="2">Uncharacterized protein</fullName>
    </submittedName>
</protein>
<accession>A0ABQ4JG33</accession>
<proteinExistence type="predicted"/>
<keyword evidence="3" id="KW-1185">Reference proteome</keyword>